<protein>
    <submittedName>
        <fullName evidence="1">Uncharacterized protein</fullName>
    </submittedName>
</protein>
<reference evidence="1" key="1">
    <citation type="submission" date="2018-02" db="EMBL/GenBank/DDBJ databases">
        <title>Rhizophora mucronata_Transcriptome.</title>
        <authorList>
            <person name="Meera S.P."/>
            <person name="Sreeshan A."/>
            <person name="Augustine A."/>
        </authorList>
    </citation>
    <scope>NUCLEOTIDE SEQUENCE</scope>
    <source>
        <tissue evidence="1">Leaf</tissue>
    </source>
</reference>
<sequence>MNNTSNQVRLFQISDLSETTSLTKLPFHNPMDIFLRYKLKENAVMSLHVYQMS</sequence>
<dbReference type="AlphaFoldDB" id="A0A2P2NDN5"/>
<evidence type="ECO:0000313" key="1">
    <source>
        <dbReference type="EMBL" id="MBX40593.1"/>
    </source>
</evidence>
<name>A0A2P2NDN5_RHIMU</name>
<dbReference type="EMBL" id="GGEC01060109">
    <property type="protein sequence ID" value="MBX40593.1"/>
    <property type="molecule type" value="Transcribed_RNA"/>
</dbReference>
<organism evidence="1">
    <name type="scientific">Rhizophora mucronata</name>
    <name type="common">Asiatic mangrove</name>
    <dbReference type="NCBI Taxonomy" id="61149"/>
    <lineage>
        <taxon>Eukaryota</taxon>
        <taxon>Viridiplantae</taxon>
        <taxon>Streptophyta</taxon>
        <taxon>Embryophyta</taxon>
        <taxon>Tracheophyta</taxon>
        <taxon>Spermatophyta</taxon>
        <taxon>Magnoliopsida</taxon>
        <taxon>eudicotyledons</taxon>
        <taxon>Gunneridae</taxon>
        <taxon>Pentapetalae</taxon>
        <taxon>rosids</taxon>
        <taxon>fabids</taxon>
        <taxon>Malpighiales</taxon>
        <taxon>Rhizophoraceae</taxon>
        <taxon>Rhizophora</taxon>
    </lineage>
</organism>
<proteinExistence type="predicted"/>
<accession>A0A2P2NDN5</accession>